<dbReference type="Gene3D" id="3.40.50.300">
    <property type="entry name" value="P-loop containing nucleotide triphosphate hydrolases"/>
    <property type="match status" value="2"/>
</dbReference>
<dbReference type="PROSITE" id="PS00211">
    <property type="entry name" value="ABC_TRANSPORTER_1"/>
    <property type="match status" value="1"/>
</dbReference>
<evidence type="ECO:0000256" key="5">
    <source>
        <dbReference type="SAM" id="Coils"/>
    </source>
</evidence>
<keyword evidence="3" id="KW-0547">Nucleotide-binding</keyword>
<dbReference type="Pfam" id="PF08352">
    <property type="entry name" value="oligo_HPY"/>
    <property type="match status" value="1"/>
</dbReference>
<dbReference type="InterPro" id="IPR050319">
    <property type="entry name" value="ABC_transp_ATP-bind"/>
</dbReference>
<evidence type="ECO:0000256" key="3">
    <source>
        <dbReference type="ARBA" id="ARBA00022741"/>
    </source>
</evidence>
<evidence type="ECO:0000313" key="7">
    <source>
        <dbReference type="EMBL" id="KFB07798.1"/>
    </source>
</evidence>
<dbReference type="SMART" id="SM00382">
    <property type="entry name" value="AAA"/>
    <property type="match status" value="1"/>
</dbReference>
<accession>A0A084U4B2</accession>
<dbReference type="RefSeq" id="WP_036451503.1">
    <property type="nucleotide sequence ID" value="NZ_AWQU01000062.1"/>
</dbReference>
<feature type="coiled-coil region" evidence="5">
    <location>
        <begin position="542"/>
        <end position="576"/>
    </location>
</feature>
<dbReference type="InterPro" id="IPR017871">
    <property type="entry name" value="ABC_transporter-like_CS"/>
</dbReference>
<gene>
    <name evidence="7" type="primary">dppF</name>
    <name evidence="7" type="ORF">P271_660</name>
</gene>
<dbReference type="Pfam" id="PF00005">
    <property type="entry name" value="ABC_tran"/>
    <property type="match status" value="2"/>
</dbReference>
<comment type="caution">
    <text evidence="7">The sequence shown here is derived from an EMBL/GenBank/DDBJ whole genome shotgun (WGS) entry which is preliminary data.</text>
</comment>
<keyword evidence="5" id="KW-0175">Coiled coil</keyword>
<dbReference type="Proteomes" id="UP000028523">
    <property type="component" value="Unassembled WGS sequence"/>
</dbReference>
<reference evidence="7 8" key="1">
    <citation type="journal article" date="2014" name="PLoS ONE">
        <title>Reduction of Hydrogen Peroxide Accumulation and Toxicity by a Catalase from Mycoplasma iowae.</title>
        <authorList>
            <person name="Pritchard R.E."/>
            <person name="Prassinos A.J."/>
            <person name="Osborne J.D."/>
            <person name="Raviv Z."/>
            <person name="Balish M.F."/>
        </authorList>
    </citation>
    <scope>NUCLEOTIDE SEQUENCE [LARGE SCALE GENOMIC DNA]</scope>
    <source>
        <strain evidence="7 8">DK-CPA</strain>
    </source>
</reference>
<sequence length="852" mass="99569">MDKETRIQELSLNENQSVLTNSNANSEPKKGLLKVKDLNMMFKVRGTFKKALDDINFTVDEGDFFGIIGESGSGKTTTGKAIIRLYNATGGTIEFDNQLISQRSLGRKRNKWMRKNIQMIFQDPMSSMDPIKNIMTIVSEPLIINRIVQSETIEYMKKVWRVNNFFHYRFNEINKNSILEFNRNYYNNTNQIYLNGIEKIKNLNLDNFNTVDGLNEYLGSIVDDVVSDLKDNVELVYKLNDNQSNLINETFIKYENNDLEDIDIRLDEANKEIIKCKENAKYSSKQKELLDELKNIELQIDLLRSKYKNIYKSQYKGIKDGLLRKVKSDWKTSYQQKMLSTDKIQFTYFLFQETAFKEKYSILKKIYKLKYLNEEQINKISEILDILTTQRYQAHLNEILDIQNKFGTNPIDQKIDYLKFIKDKKSVLPTLKPKTKVSNLELLDQYDNDLIANILIDDSSLFDINVNNQKINELIIKSNTASKITEDKFKNEINQRYEQVLKLKKEIKENNPKGSTDSIWESKLESAISKKDDVINERKKIISDYKLTLKDKKIEINKLKQEINLLKKDSRVNKNNFKKVIKNALNVVSKKEINNQKSFKERWNTYKTNRGLKKALQPKILAIKSIEFEKKQSVQRFVINTLLYNSNKYTGIILYFWIIKALIKEKVFKALRDVGLKHEHAYRYPHEFSGGQRQRIVIARALITEPKLIIADEPISALDVSIQSQVINIMKNLAKEKGVTFLFIAHDLSMVSYVCNKLIIMHNGKIVEKGDVDKIFKNPIHPYTKSLFKAIPELSRIHVNLSSFDEELDYDRDYGPLNKPTFYKVKDDEGHQVFGTEGQVLEWLEQQEVKIL</sequence>
<proteinExistence type="inferred from homology"/>
<dbReference type="PROSITE" id="PS50893">
    <property type="entry name" value="ABC_TRANSPORTER_2"/>
    <property type="match status" value="1"/>
</dbReference>
<evidence type="ECO:0000256" key="2">
    <source>
        <dbReference type="ARBA" id="ARBA00022448"/>
    </source>
</evidence>
<name>A0A084U4B2_MALIO</name>
<evidence type="ECO:0000259" key="6">
    <source>
        <dbReference type="PROSITE" id="PS50893"/>
    </source>
</evidence>
<dbReference type="InterPro" id="IPR013563">
    <property type="entry name" value="Oligopep_ABC_C"/>
</dbReference>
<dbReference type="InterPro" id="IPR003439">
    <property type="entry name" value="ABC_transporter-like_ATP-bd"/>
</dbReference>
<dbReference type="GO" id="GO:0005524">
    <property type="term" value="F:ATP binding"/>
    <property type="evidence" value="ECO:0007669"/>
    <property type="project" value="UniProtKB-KW"/>
</dbReference>
<dbReference type="InterPro" id="IPR003593">
    <property type="entry name" value="AAA+_ATPase"/>
</dbReference>
<dbReference type="InterPro" id="IPR027417">
    <property type="entry name" value="P-loop_NTPase"/>
</dbReference>
<feature type="domain" description="ABC transporter" evidence="6">
    <location>
        <begin position="33"/>
        <end position="788"/>
    </location>
</feature>
<keyword evidence="4 7" id="KW-0067">ATP-binding</keyword>
<dbReference type="GO" id="GO:0055085">
    <property type="term" value="P:transmembrane transport"/>
    <property type="evidence" value="ECO:0007669"/>
    <property type="project" value="UniProtKB-ARBA"/>
</dbReference>
<feature type="coiled-coil region" evidence="5">
    <location>
        <begin position="252"/>
        <end position="306"/>
    </location>
</feature>
<dbReference type="GO" id="GO:0015833">
    <property type="term" value="P:peptide transport"/>
    <property type="evidence" value="ECO:0007669"/>
    <property type="project" value="InterPro"/>
</dbReference>
<evidence type="ECO:0000256" key="4">
    <source>
        <dbReference type="ARBA" id="ARBA00022840"/>
    </source>
</evidence>
<dbReference type="SUPFAM" id="SSF52540">
    <property type="entry name" value="P-loop containing nucleoside triphosphate hydrolases"/>
    <property type="match status" value="1"/>
</dbReference>
<evidence type="ECO:0000313" key="8">
    <source>
        <dbReference type="Proteomes" id="UP000028523"/>
    </source>
</evidence>
<dbReference type="EMBL" id="AWQU01000062">
    <property type="protein sequence ID" value="KFB07798.1"/>
    <property type="molecule type" value="Genomic_DNA"/>
</dbReference>
<dbReference type="AlphaFoldDB" id="A0A084U4B2"/>
<evidence type="ECO:0000256" key="1">
    <source>
        <dbReference type="ARBA" id="ARBA00005417"/>
    </source>
</evidence>
<protein>
    <submittedName>
        <fullName evidence="7">ABC dipeptide/oligopeptide/nickel transporter ATP-binding subunit</fullName>
    </submittedName>
</protein>
<organism evidence="7 8">
    <name type="scientific">Malacoplasma iowae DK-CPA</name>
    <dbReference type="NCBI Taxonomy" id="1394179"/>
    <lineage>
        <taxon>Bacteria</taxon>
        <taxon>Bacillati</taxon>
        <taxon>Mycoplasmatota</taxon>
        <taxon>Mycoplasmoidales</taxon>
        <taxon>Mycoplasmoidaceae</taxon>
        <taxon>Malacoplasma</taxon>
    </lineage>
</organism>
<comment type="similarity">
    <text evidence="1">Belongs to the ABC transporter superfamily.</text>
</comment>
<dbReference type="GO" id="GO:0016887">
    <property type="term" value="F:ATP hydrolysis activity"/>
    <property type="evidence" value="ECO:0007669"/>
    <property type="project" value="InterPro"/>
</dbReference>
<keyword evidence="8" id="KW-1185">Reference proteome</keyword>
<keyword evidence="2" id="KW-0813">Transport</keyword>
<dbReference type="PANTHER" id="PTHR43776">
    <property type="entry name" value="TRANSPORT ATP-BINDING PROTEIN"/>
    <property type="match status" value="1"/>
</dbReference>
<dbReference type="PANTHER" id="PTHR43776:SF7">
    <property type="entry name" value="D,D-DIPEPTIDE TRANSPORT ATP-BINDING PROTEIN DDPF-RELATED"/>
    <property type="match status" value="1"/>
</dbReference>